<dbReference type="GO" id="GO:0006893">
    <property type="term" value="P:Golgi to plasma membrane transport"/>
    <property type="evidence" value="ECO:0007669"/>
    <property type="project" value="UniProtKB-UniRule"/>
</dbReference>
<dbReference type="GO" id="GO:0015031">
    <property type="term" value="P:protein transport"/>
    <property type="evidence" value="ECO:0007669"/>
    <property type="project" value="UniProtKB-KW"/>
</dbReference>
<comment type="subunit">
    <text evidence="4">Component of the exocyst complex.</text>
</comment>
<sequence length="969" mass="111408">MAPQSESNEYAEDAAILRFYNIDSFEPDVWIDDAEADPTNLRQETTKQQFDRRGDGPHQIQQAPNQQEQQMTLPSPVENDHTIQASMNTSDPLGLKPSIFENESGPKPANVAGLKEKSTLMISNKNFNPRHFLLQVHKDSSYNDLVLGEKRLREGVDKRAEALKSLVHNNFDRFVTAKNTIDHVYEEMRSQQLNDLQEYGTRTLRLALEDASIRADQIYGPVVERRQRVEKVRSTLSVLQQYKFFFNLPSSLLESIKQNKYETAIRDYKKGKYLYQTLKRNSTDGQELGKEDGGPSELTSIHRKVFDKVWSEVTKIIGELQNVLLKMLTDPWRSMHEQEKTINFLFDLDTKEDPAWFYLDSQYQWIMGLMKETFETNVEKVEKVKNSSNQTKESITQRSLCLKHAIAMIEVKTTTNMESDDDVDVRVWKAIGEIVKSTSSLLVRCLPDFWRLSKAFIEGKFKNKVKGCAIYKPHLITHSLCCMNHTFQSSLAPHQKSGGSRRRRANVDLTKVEQCQSMSRNIVDGYASLLSGYFSLDQPGDDDHNDDNDQKDKFDLPAFLPMNTNSIHVSESLTRMMSTLSNCINDLNGIHLPGEAFSGLIDLMDKARSKFINVICLCWERGKHVIFVVLDAKNFYYLEDWVLDPYNPQYTGLLKRYYDYHKSCARSAFKIASMSAISDEIGEQRQQVSAHHVDKIKSSFLESTYAFLDGLVPLAFSDYKPLNEREEFLLAKKRENIDVHSMDVRVLLTVSNLAHMRSAVIRKLVSLFEAAFKVNMEEDYKTLIDVVDELDLILFKYYIERKSALIRDIIHHGILMTGIDWYSISKPTEVHAFVYEALMTLVMVHSQISGVTKQLVHRALSFLLEAMANDCLESFRQVERFGMGGMLQATLEMEFMHQTLSQYVTPAASDTLQLIYQTIEQAYDQQQQHSGNLQSELSHVKELLVYSRKSTVVQFLCFKPNKERAATRK</sequence>
<keyword evidence="2 4" id="KW-0813">Transport</keyword>
<feature type="compositionally biased region" description="Polar residues" evidence="5">
    <location>
        <begin position="82"/>
        <end position="91"/>
    </location>
</feature>
<evidence type="ECO:0000256" key="1">
    <source>
        <dbReference type="ARBA" id="ARBA00010578"/>
    </source>
</evidence>
<reference evidence="7" key="1">
    <citation type="submission" date="2016-04" db="EMBL/GenBank/DDBJ databases">
        <authorList>
            <person name="Evans L.H."/>
            <person name="Alamgir A."/>
            <person name="Owens N."/>
            <person name="Weber N.D."/>
            <person name="Virtaneva K."/>
            <person name="Barbian K."/>
            <person name="Babar A."/>
            <person name="Rosenke K."/>
        </authorList>
    </citation>
    <scope>NUCLEOTIDE SEQUENCE [LARGE SCALE GENOMIC DNA]</scope>
    <source>
        <strain evidence="7">CBS 101.48</strain>
    </source>
</reference>
<dbReference type="PANTHER" id="PTHR13043:SF1">
    <property type="entry name" value="EXOCYST COMPLEX COMPONENT 2"/>
    <property type="match status" value="1"/>
</dbReference>
<keyword evidence="4" id="KW-0653">Protein transport</keyword>
<feature type="compositionally biased region" description="Low complexity" evidence="5">
    <location>
        <begin position="59"/>
        <end position="70"/>
    </location>
</feature>
<evidence type="ECO:0000256" key="4">
    <source>
        <dbReference type="RuleBase" id="RU365069"/>
    </source>
</evidence>
<feature type="domain" description="Exocyst complex component EXOC2/Sec5 N-terminal" evidence="6">
    <location>
        <begin position="90"/>
        <end position="958"/>
    </location>
</feature>
<dbReference type="STRING" id="4829.A0A168KKP8"/>
<dbReference type="InterPro" id="IPR029175">
    <property type="entry name" value="EXOC2/Sec5"/>
</dbReference>
<evidence type="ECO:0000256" key="2">
    <source>
        <dbReference type="ARBA" id="ARBA00022448"/>
    </source>
</evidence>
<evidence type="ECO:0000313" key="7">
    <source>
        <dbReference type="EMBL" id="SAL94851.1"/>
    </source>
</evidence>
<evidence type="ECO:0000259" key="6">
    <source>
        <dbReference type="Pfam" id="PF15469"/>
    </source>
</evidence>
<dbReference type="Proteomes" id="UP000078561">
    <property type="component" value="Unassembled WGS sequence"/>
</dbReference>
<proteinExistence type="inferred from homology"/>
<gene>
    <name evidence="7" type="primary">ABSGL_00143.1 scaffold 334</name>
</gene>
<dbReference type="GO" id="GO:0000145">
    <property type="term" value="C:exocyst"/>
    <property type="evidence" value="ECO:0007669"/>
    <property type="project" value="UniProtKB-UniRule"/>
</dbReference>
<dbReference type="InParanoid" id="A0A168KKP8"/>
<dbReference type="GO" id="GO:0006887">
    <property type="term" value="P:exocytosis"/>
    <property type="evidence" value="ECO:0007669"/>
    <property type="project" value="UniProtKB-KW"/>
</dbReference>
<organism evidence="7">
    <name type="scientific">Absidia glauca</name>
    <name type="common">Pin mould</name>
    <dbReference type="NCBI Taxonomy" id="4829"/>
    <lineage>
        <taxon>Eukaryota</taxon>
        <taxon>Fungi</taxon>
        <taxon>Fungi incertae sedis</taxon>
        <taxon>Mucoromycota</taxon>
        <taxon>Mucoromycotina</taxon>
        <taxon>Mucoromycetes</taxon>
        <taxon>Mucorales</taxon>
        <taxon>Cunninghamellaceae</taxon>
        <taxon>Absidia</taxon>
    </lineage>
</organism>
<accession>A0A168KKP8</accession>
<evidence type="ECO:0000256" key="3">
    <source>
        <dbReference type="ARBA" id="ARBA00022483"/>
    </source>
</evidence>
<comment type="similarity">
    <text evidence="1 4">Belongs to the SEC5 family.</text>
</comment>
<dbReference type="OrthoDB" id="26242at2759"/>
<keyword evidence="8" id="KW-1185">Reference proteome</keyword>
<dbReference type="AlphaFoldDB" id="A0A168KKP8"/>
<keyword evidence="3 4" id="KW-0268">Exocytosis</keyword>
<dbReference type="PANTHER" id="PTHR13043">
    <property type="entry name" value="EXOCYST COMPLEX COMPONENT SEC5"/>
    <property type="match status" value="1"/>
</dbReference>
<comment type="function">
    <text evidence="4">Component of the exocyst complex involved in the docking of exocytic vesicles with fusion sites on the plasma membrane.</text>
</comment>
<dbReference type="Pfam" id="PF15469">
    <property type="entry name" value="Sec5"/>
    <property type="match status" value="1"/>
</dbReference>
<dbReference type="OMA" id="RMWMDVD"/>
<name>A0A168KKP8_ABSGL</name>
<feature type="region of interest" description="Disordered" evidence="5">
    <location>
        <begin position="36"/>
        <end position="111"/>
    </location>
</feature>
<evidence type="ECO:0000256" key="5">
    <source>
        <dbReference type="SAM" id="MobiDB-lite"/>
    </source>
</evidence>
<dbReference type="InterPro" id="IPR039481">
    <property type="entry name" value="EXOC2/Sec5_N_dom"/>
</dbReference>
<dbReference type="EMBL" id="LT550031">
    <property type="protein sequence ID" value="SAL94851.1"/>
    <property type="molecule type" value="Genomic_DNA"/>
</dbReference>
<protein>
    <recommendedName>
        <fullName evidence="4">Exocyst complex component SEC5</fullName>
    </recommendedName>
</protein>
<evidence type="ECO:0000313" key="8">
    <source>
        <dbReference type="Proteomes" id="UP000078561"/>
    </source>
</evidence>